<evidence type="ECO:0000313" key="1">
    <source>
        <dbReference type="EMBL" id="KAF5795996.1"/>
    </source>
</evidence>
<reference evidence="1" key="2">
    <citation type="submission" date="2020-06" db="EMBL/GenBank/DDBJ databases">
        <title>Helianthus annuus Genome sequencing and assembly Release 2.</title>
        <authorList>
            <person name="Gouzy J."/>
            <person name="Langlade N."/>
            <person name="Munos S."/>
        </authorList>
    </citation>
    <scope>NUCLEOTIDE SEQUENCE</scope>
    <source>
        <tissue evidence="1">Leaves</tissue>
    </source>
</reference>
<name>A0A9K3ND92_HELAN</name>
<keyword evidence="2" id="KW-1185">Reference proteome</keyword>
<organism evidence="1 2">
    <name type="scientific">Helianthus annuus</name>
    <name type="common">Common sunflower</name>
    <dbReference type="NCBI Taxonomy" id="4232"/>
    <lineage>
        <taxon>Eukaryota</taxon>
        <taxon>Viridiplantae</taxon>
        <taxon>Streptophyta</taxon>
        <taxon>Embryophyta</taxon>
        <taxon>Tracheophyta</taxon>
        <taxon>Spermatophyta</taxon>
        <taxon>Magnoliopsida</taxon>
        <taxon>eudicotyledons</taxon>
        <taxon>Gunneridae</taxon>
        <taxon>Pentapetalae</taxon>
        <taxon>asterids</taxon>
        <taxon>campanulids</taxon>
        <taxon>Asterales</taxon>
        <taxon>Asteraceae</taxon>
        <taxon>Asteroideae</taxon>
        <taxon>Heliantheae alliance</taxon>
        <taxon>Heliantheae</taxon>
        <taxon>Helianthus</taxon>
    </lineage>
</organism>
<proteinExistence type="predicted"/>
<comment type="caution">
    <text evidence="1">The sequence shown here is derived from an EMBL/GenBank/DDBJ whole genome shotgun (WGS) entry which is preliminary data.</text>
</comment>
<sequence>MASKSKNINQTQPKRGQIKLKIFKMIAESLTNLPHGVAGVENNIAVKPVETGGGFKSGCKYVIKKKGPKRGQIKSMMFKMIAKSVTDLVFCFAGGENKAAGIGCFISPATVIPVEIVGEVKSDSTSEIKKN</sequence>
<gene>
    <name evidence="1" type="ORF">HanXRQr2_Chr08g0346191</name>
</gene>
<reference evidence="1" key="1">
    <citation type="journal article" date="2017" name="Nature">
        <title>The sunflower genome provides insights into oil metabolism, flowering and Asterid evolution.</title>
        <authorList>
            <person name="Badouin H."/>
            <person name="Gouzy J."/>
            <person name="Grassa C.J."/>
            <person name="Murat F."/>
            <person name="Staton S.E."/>
            <person name="Cottret L."/>
            <person name="Lelandais-Briere C."/>
            <person name="Owens G.L."/>
            <person name="Carrere S."/>
            <person name="Mayjonade B."/>
            <person name="Legrand L."/>
            <person name="Gill N."/>
            <person name="Kane N.C."/>
            <person name="Bowers J.E."/>
            <person name="Hubner S."/>
            <person name="Bellec A."/>
            <person name="Berard A."/>
            <person name="Berges H."/>
            <person name="Blanchet N."/>
            <person name="Boniface M.C."/>
            <person name="Brunel D."/>
            <person name="Catrice O."/>
            <person name="Chaidir N."/>
            <person name="Claudel C."/>
            <person name="Donnadieu C."/>
            <person name="Faraut T."/>
            <person name="Fievet G."/>
            <person name="Helmstetter N."/>
            <person name="King M."/>
            <person name="Knapp S.J."/>
            <person name="Lai Z."/>
            <person name="Le Paslier M.C."/>
            <person name="Lippi Y."/>
            <person name="Lorenzon L."/>
            <person name="Mandel J.R."/>
            <person name="Marage G."/>
            <person name="Marchand G."/>
            <person name="Marquand E."/>
            <person name="Bret-Mestries E."/>
            <person name="Morien E."/>
            <person name="Nambeesan S."/>
            <person name="Nguyen T."/>
            <person name="Pegot-Espagnet P."/>
            <person name="Pouilly N."/>
            <person name="Raftis F."/>
            <person name="Sallet E."/>
            <person name="Schiex T."/>
            <person name="Thomas J."/>
            <person name="Vandecasteele C."/>
            <person name="Vares D."/>
            <person name="Vear F."/>
            <person name="Vautrin S."/>
            <person name="Crespi M."/>
            <person name="Mangin B."/>
            <person name="Burke J.M."/>
            <person name="Salse J."/>
            <person name="Munos S."/>
            <person name="Vincourt P."/>
            <person name="Rieseberg L.H."/>
            <person name="Langlade N.B."/>
        </authorList>
    </citation>
    <scope>NUCLEOTIDE SEQUENCE</scope>
    <source>
        <tissue evidence="1">Leaves</tissue>
    </source>
</reference>
<dbReference type="EMBL" id="MNCJ02000323">
    <property type="protein sequence ID" value="KAF5795996.1"/>
    <property type="molecule type" value="Genomic_DNA"/>
</dbReference>
<dbReference type="Proteomes" id="UP000215914">
    <property type="component" value="Unassembled WGS sequence"/>
</dbReference>
<accession>A0A9K3ND92</accession>
<dbReference type="AlphaFoldDB" id="A0A9K3ND92"/>
<evidence type="ECO:0000313" key="2">
    <source>
        <dbReference type="Proteomes" id="UP000215914"/>
    </source>
</evidence>
<dbReference type="Gramene" id="mRNA:HanXRQr2_Chr08g0346191">
    <property type="protein sequence ID" value="CDS:HanXRQr2_Chr08g0346191.1"/>
    <property type="gene ID" value="HanXRQr2_Chr08g0346191"/>
</dbReference>
<protein>
    <submittedName>
        <fullName evidence="1">Uncharacterized protein</fullName>
    </submittedName>
</protein>